<dbReference type="RefSeq" id="XP_065823485.1">
    <property type="nucleotide sequence ID" value="XM_065967413.1"/>
</dbReference>
<evidence type="ECO:0000313" key="2">
    <source>
        <dbReference type="EMBL" id="WWD19567.1"/>
    </source>
</evidence>
<gene>
    <name evidence="2" type="ORF">CI109_104028</name>
</gene>
<evidence type="ECO:0000256" key="1">
    <source>
        <dbReference type="SAM" id="MobiDB-lite"/>
    </source>
</evidence>
<sequence>MSGSDKQELTEPPVKRRLSLRLGSDTGADKKFKYDHANQGQSGYRDRASTATTTDYSGDNEPPQTATSSRFAPQSTSSYSSPTSSNDGDEPDNRENNASRPETSNMPRRPSFQRPIWQTGDKERIPSTSSRSSAQARYHNTPSASAVGSTAASRHSSPPLSFNLSSGQPLVNPPPKTQAAFVGKLYSIGGNVHMFQSYRVFQVSPPPILQA</sequence>
<feature type="compositionally biased region" description="Polar residues" evidence="1">
    <location>
        <begin position="126"/>
        <end position="169"/>
    </location>
</feature>
<dbReference type="GeneID" id="90829969"/>
<dbReference type="KEGG" id="ksn:90829969"/>
<feature type="compositionally biased region" description="Basic and acidic residues" evidence="1">
    <location>
        <begin position="27"/>
        <end position="36"/>
    </location>
</feature>
<reference evidence="2" key="2">
    <citation type="submission" date="2024-01" db="EMBL/GenBank/DDBJ databases">
        <title>Comparative genomics of Cryptococcus and Kwoniella reveals pathogenesis evolution and contrasting modes of karyotype evolution via chromosome fusion or intercentromeric recombination.</title>
        <authorList>
            <person name="Coelho M.A."/>
            <person name="David-Palma M."/>
            <person name="Shea T."/>
            <person name="Bowers K."/>
            <person name="McGinley-Smith S."/>
            <person name="Mohammad A.W."/>
            <person name="Gnirke A."/>
            <person name="Yurkov A.M."/>
            <person name="Nowrousian M."/>
            <person name="Sun S."/>
            <person name="Cuomo C.A."/>
            <person name="Heitman J."/>
        </authorList>
    </citation>
    <scope>NUCLEOTIDE SEQUENCE</scope>
    <source>
        <strain evidence="2">CBS 12478</strain>
    </source>
</reference>
<dbReference type="EMBL" id="CP144057">
    <property type="protein sequence ID" value="WWD19567.1"/>
    <property type="molecule type" value="Genomic_DNA"/>
</dbReference>
<feature type="compositionally biased region" description="Low complexity" evidence="1">
    <location>
        <begin position="75"/>
        <end position="85"/>
    </location>
</feature>
<dbReference type="AlphaFoldDB" id="A0AAJ8LKS5"/>
<keyword evidence="3" id="KW-1185">Reference proteome</keyword>
<dbReference type="Proteomes" id="UP000322225">
    <property type="component" value="Chromosome 7"/>
</dbReference>
<accession>A0AAJ8LKS5</accession>
<protein>
    <submittedName>
        <fullName evidence="2">Uncharacterized protein</fullName>
    </submittedName>
</protein>
<evidence type="ECO:0000313" key="3">
    <source>
        <dbReference type="Proteomes" id="UP000322225"/>
    </source>
</evidence>
<name>A0AAJ8LKS5_9TREE</name>
<reference evidence="2" key="1">
    <citation type="submission" date="2017-08" db="EMBL/GenBank/DDBJ databases">
        <authorList>
            <person name="Cuomo C."/>
            <person name="Billmyre B."/>
            <person name="Heitman J."/>
        </authorList>
    </citation>
    <scope>NUCLEOTIDE SEQUENCE</scope>
    <source>
        <strain evidence="2">CBS 12478</strain>
    </source>
</reference>
<feature type="region of interest" description="Disordered" evidence="1">
    <location>
        <begin position="1"/>
        <end position="177"/>
    </location>
</feature>
<proteinExistence type="predicted"/>
<feature type="compositionally biased region" description="Polar residues" evidence="1">
    <location>
        <begin position="49"/>
        <end position="74"/>
    </location>
</feature>
<organism evidence="2 3">
    <name type="scientific">Kwoniella shandongensis</name>
    <dbReference type="NCBI Taxonomy" id="1734106"/>
    <lineage>
        <taxon>Eukaryota</taxon>
        <taxon>Fungi</taxon>
        <taxon>Dikarya</taxon>
        <taxon>Basidiomycota</taxon>
        <taxon>Agaricomycotina</taxon>
        <taxon>Tremellomycetes</taxon>
        <taxon>Tremellales</taxon>
        <taxon>Cryptococcaceae</taxon>
        <taxon>Kwoniella</taxon>
    </lineage>
</organism>